<feature type="region of interest" description="Disordered" evidence="1">
    <location>
        <begin position="1"/>
        <end position="53"/>
    </location>
</feature>
<dbReference type="AlphaFoldDB" id="A0AA43QFL2"/>
<gene>
    <name evidence="2" type="ORF">OHK93_003841</name>
</gene>
<keyword evidence="3" id="KW-1185">Reference proteome</keyword>
<evidence type="ECO:0000256" key="1">
    <source>
        <dbReference type="SAM" id="MobiDB-lite"/>
    </source>
</evidence>
<evidence type="ECO:0000313" key="3">
    <source>
        <dbReference type="Proteomes" id="UP001161017"/>
    </source>
</evidence>
<comment type="caution">
    <text evidence="2">The sequence shown here is derived from an EMBL/GenBank/DDBJ whole genome shotgun (WGS) entry which is preliminary data.</text>
</comment>
<dbReference type="EMBL" id="JAPUFD010000002">
    <property type="protein sequence ID" value="MDI1485652.1"/>
    <property type="molecule type" value="Genomic_DNA"/>
</dbReference>
<feature type="compositionally biased region" description="Low complexity" evidence="1">
    <location>
        <begin position="1"/>
        <end position="12"/>
    </location>
</feature>
<evidence type="ECO:0000313" key="2">
    <source>
        <dbReference type="EMBL" id="MDI1485652.1"/>
    </source>
</evidence>
<protein>
    <submittedName>
        <fullName evidence="2">Uncharacterized protein</fullName>
    </submittedName>
</protein>
<proteinExistence type="predicted"/>
<feature type="non-terminal residue" evidence="2">
    <location>
        <position position="82"/>
    </location>
</feature>
<sequence length="82" mass="9250">SNPSPSNSSNTPARTPCHQVISQPSSPTSSPKRPRRSGGGRSRWGGRGKRRSSRGRFCICVRMRHLILRGRIWWWMGGMRSC</sequence>
<feature type="non-terminal residue" evidence="2">
    <location>
        <position position="1"/>
    </location>
</feature>
<dbReference type="Proteomes" id="UP001161017">
    <property type="component" value="Unassembled WGS sequence"/>
</dbReference>
<name>A0AA43QFL2_9LECA</name>
<accession>A0AA43QFL2</accession>
<reference evidence="2" key="1">
    <citation type="journal article" date="2023" name="Genome Biol. Evol.">
        <title>First Whole Genome Sequence and Flow Cytometry Genome Size Data for the Lichen-Forming Fungus Ramalina farinacea (Ascomycota).</title>
        <authorList>
            <person name="Llewellyn T."/>
            <person name="Mian S."/>
            <person name="Hill R."/>
            <person name="Leitch I.J."/>
            <person name="Gaya E."/>
        </authorList>
    </citation>
    <scope>NUCLEOTIDE SEQUENCE</scope>
    <source>
        <strain evidence="2">LIQ254RAFAR</strain>
    </source>
</reference>
<organism evidence="2 3">
    <name type="scientific">Ramalina farinacea</name>
    <dbReference type="NCBI Taxonomy" id="258253"/>
    <lineage>
        <taxon>Eukaryota</taxon>
        <taxon>Fungi</taxon>
        <taxon>Dikarya</taxon>
        <taxon>Ascomycota</taxon>
        <taxon>Pezizomycotina</taxon>
        <taxon>Lecanoromycetes</taxon>
        <taxon>OSLEUM clade</taxon>
        <taxon>Lecanoromycetidae</taxon>
        <taxon>Lecanorales</taxon>
        <taxon>Lecanorineae</taxon>
        <taxon>Ramalinaceae</taxon>
        <taxon>Ramalina</taxon>
    </lineage>
</organism>
<feature type="compositionally biased region" description="Basic residues" evidence="1">
    <location>
        <begin position="32"/>
        <end position="53"/>
    </location>
</feature>